<dbReference type="Proteomes" id="UP001152649">
    <property type="component" value="Unassembled WGS sequence"/>
</dbReference>
<feature type="region of interest" description="Disordered" evidence="1">
    <location>
        <begin position="1"/>
        <end position="70"/>
    </location>
</feature>
<feature type="compositionally biased region" description="Polar residues" evidence="1">
    <location>
        <begin position="304"/>
        <end position="327"/>
    </location>
</feature>
<dbReference type="AlphaFoldDB" id="A0A9W4IZM9"/>
<sequence>MYEPATLSLHRLSRHSLQDRYESDEETVSESDAGAQDLLSSPVDSQREIFDSDLTDNSSHMDHDSDRDERLLSLPVTKRARPISTDTVKRNGSAVFSEDAYVLSPEEDMVLELPSPDSPIQLASSLFLQPSIYAAPKPRPVKTRSRSPSPSSVFSVEEADIQVAQKITFMEPRTRPTVVLINALGSRSKSSKSRPSPRSRDSSRPRPATMRSDSRQSLRPDSLLKSRVPLQEITNPPSNEDFAPTATISRVSDIPPVPYLPAPRTHPAGPRPRPRTSSSDMAMPPPLNVRTRRLTETRPPLSMRTLSTASITSRPTTPFSPEESLSTIHDHESLPSLTRTCSPVSIASSPAKRSTSSYSVSNILSNRSPLMPRRMTRKHSSSSVVSLSSLRSEFDPRGPASSQISVVSQPPRADSTPVRKSSQRRHLRHNSFAPSGRGFLGLKLGRKNKS</sequence>
<comment type="caution">
    <text evidence="2">The sequence shown here is derived from an EMBL/GenBank/DDBJ whole genome shotgun (WGS) entry which is preliminary data.</text>
</comment>
<evidence type="ECO:0000313" key="2">
    <source>
        <dbReference type="EMBL" id="CAG8364259.1"/>
    </source>
</evidence>
<feature type="compositionally biased region" description="Basic and acidic residues" evidence="1">
    <location>
        <begin position="212"/>
        <end position="224"/>
    </location>
</feature>
<gene>
    <name evidence="2" type="ORF">PSALAMII_LOCUS4081</name>
</gene>
<proteinExistence type="predicted"/>
<feature type="compositionally biased region" description="Basic and acidic residues" evidence="1">
    <location>
        <begin position="59"/>
        <end position="70"/>
    </location>
</feature>
<dbReference type="EMBL" id="CAJVPG010000155">
    <property type="protein sequence ID" value="CAG8364259.1"/>
    <property type="molecule type" value="Genomic_DNA"/>
</dbReference>
<accession>A0A9W4IZM9</accession>
<protein>
    <submittedName>
        <fullName evidence="2">Uncharacterized protein</fullName>
    </submittedName>
</protein>
<organism evidence="2 3">
    <name type="scientific">Penicillium salamii</name>
    <dbReference type="NCBI Taxonomy" id="1612424"/>
    <lineage>
        <taxon>Eukaryota</taxon>
        <taxon>Fungi</taxon>
        <taxon>Dikarya</taxon>
        <taxon>Ascomycota</taxon>
        <taxon>Pezizomycotina</taxon>
        <taxon>Eurotiomycetes</taxon>
        <taxon>Eurotiomycetidae</taxon>
        <taxon>Eurotiales</taxon>
        <taxon>Aspergillaceae</taxon>
        <taxon>Penicillium</taxon>
    </lineage>
</organism>
<reference evidence="2" key="1">
    <citation type="submission" date="2021-07" db="EMBL/GenBank/DDBJ databases">
        <authorList>
            <person name="Branca A.L. A."/>
        </authorList>
    </citation>
    <scope>NUCLEOTIDE SEQUENCE</scope>
</reference>
<keyword evidence="3" id="KW-1185">Reference proteome</keyword>
<evidence type="ECO:0000313" key="3">
    <source>
        <dbReference type="Proteomes" id="UP001152649"/>
    </source>
</evidence>
<feature type="compositionally biased region" description="Low complexity" evidence="1">
    <location>
        <begin position="381"/>
        <end position="391"/>
    </location>
</feature>
<name>A0A9W4IZM9_9EURO</name>
<feature type="region of interest" description="Disordered" evidence="1">
    <location>
        <begin position="182"/>
        <end position="450"/>
    </location>
</feature>
<dbReference type="OrthoDB" id="4493237at2759"/>
<feature type="compositionally biased region" description="Polar residues" evidence="1">
    <location>
        <begin position="335"/>
        <end position="368"/>
    </location>
</feature>
<evidence type="ECO:0000256" key="1">
    <source>
        <dbReference type="SAM" id="MobiDB-lite"/>
    </source>
</evidence>